<dbReference type="OrthoDB" id="8051532at2759"/>
<dbReference type="AlphaFoldDB" id="A0A8J2KQT1"/>
<sequence length="295" mass="33461">MVRQALPIQVQDIFGWTDSMIVLNWIQSLASLKEIFVANRVTKIQLRIPPESWYHVPGIDNPADLPSRGIDVDDLLQSTLWFHGPMFLLHHWTPPTPVEPSRKVPLGDAYTPTTGIASPQSTGFNSEEPQGNYYTASVDNIPTQGPNGTLSDDQNVVVANIAIHRSALPIIEDYSDINRLLRHTVWWSRFWKFILKAPGHLQNSTPITTAELNQARNSWMKAVQQECLKSDLRHLHRHSHVQQKSTIKPLSPYIDSRDGLLKAGGRLQNANLPEEVKHPVILPRHRFTYLLISSY</sequence>
<organism evidence="2 3">
    <name type="scientific">Allacma fusca</name>
    <dbReference type="NCBI Taxonomy" id="39272"/>
    <lineage>
        <taxon>Eukaryota</taxon>
        <taxon>Metazoa</taxon>
        <taxon>Ecdysozoa</taxon>
        <taxon>Arthropoda</taxon>
        <taxon>Hexapoda</taxon>
        <taxon>Collembola</taxon>
        <taxon>Symphypleona</taxon>
        <taxon>Sminthuridae</taxon>
        <taxon>Allacma</taxon>
    </lineage>
</organism>
<evidence type="ECO:0000313" key="2">
    <source>
        <dbReference type="EMBL" id="CAG7729821.1"/>
    </source>
</evidence>
<evidence type="ECO:0000313" key="3">
    <source>
        <dbReference type="Proteomes" id="UP000708208"/>
    </source>
</evidence>
<accession>A0A8J2KQT1</accession>
<reference evidence="2" key="1">
    <citation type="submission" date="2021-06" db="EMBL/GenBank/DDBJ databases">
        <authorList>
            <person name="Hodson N. C."/>
            <person name="Mongue J. A."/>
            <person name="Jaron S. K."/>
        </authorList>
    </citation>
    <scope>NUCLEOTIDE SEQUENCE</scope>
</reference>
<dbReference type="PANTHER" id="PTHR47331">
    <property type="entry name" value="PHD-TYPE DOMAIN-CONTAINING PROTEIN"/>
    <property type="match status" value="1"/>
</dbReference>
<comment type="caution">
    <text evidence="2">The sequence shown here is derived from an EMBL/GenBank/DDBJ whole genome shotgun (WGS) entry which is preliminary data.</text>
</comment>
<gene>
    <name evidence="2" type="ORF">AFUS01_LOCUS18513</name>
</gene>
<dbReference type="Proteomes" id="UP000708208">
    <property type="component" value="Unassembled WGS sequence"/>
</dbReference>
<feature type="region of interest" description="Disordered" evidence="1">
    <location>
        <begin position="111"/>
        <end position="136"/>
    </location>
</feature>
<keyword evidence="3" id="KW-1185">Reference proteome</keyword>
<evidence type="ECO:0000256" key="1">
    <source>
        <dbReference type="SAM" id="MobiDB-lite"/>
    </source>
</evidence>
<name>A0A8J2KQT1_9HEXA</name>
<protein>
    <submittedName>
        <fullName evidence="2">Uncharacterized protein</fullName>
    </submittedName>
</protein>
<dbReference type="EMBL" id="CAJVCH010184769">
    <property type="protein sequence ID" value="CAG7729821.1"/>
    <property type="molecule type" value="Genomic_DNA"/>
</dbReference>
<proteinExistence type="predicted"/>
<dbReference type="PANTHER" id="PTHR47331:SF5">
    <property type="entry name" value="RIBONUCLEASE H"/>
    <property type="match status" value="1"/>
</dbReference>
<feature type="non-terminal residue" evidence="2">
    <location>
        <position position="295"/>
    </location>
</feature>